<feature type="compositionally biased region" description="Pro residues" evidence="1">
    <location>
        <begin position="45"/>
        <end position="63"/>
    </location>
</feature>
<evidence type="ECO:0000313" key="2">
    <source>
        <dbReference type="EMBL" id="AEU34682.1"/>
    </source>
</evidence>
<protein>
    <recommendedName>
        <fullName evidence="4">Beta-barrel porin-2, OmpL-like. bbp2</fullName>
    </recommendedName>
</protein>
<dbReference type="HOGENOM" id="CLU_569575_0_0_0"/>
<dbReference type="InterPro" id="IPR011486">
    <property type="entry name" value="BBP2"/>
</dbReference>
<dbReference type="Pfam" id="PF07642">
    <property type="entry name" value="BBP2"/>
    <property type="match status" value="1"/>
</dbReference>
<keyword evidence="3" id="KW-1185">Reference proteome</keyword>
<dbReference type="EMBL" id="CP003130">
    <property type="protein sequence ID" value="AEU34682.1"/>
    <property type="molecule type" value="Genomic_DNA"/>
</dbReference>
<dbReference type="RefSeq" id="WP_014263566.1">
    <property type="nucleotide sequence ID" value="NC_016631.1"/>
</dbReference>
<evidence type="ECO:0008006" key="4">
    <source>
        <dbReference type="Google" id="ProtNLM"/>
    </source>
</evidence>
<dbReference type="STRING" id="682795.AciX8_0327"/>
<feature type="region of interest" description="Disordered" evidence="1">
    <location>
        <begin position="1"/>
        <end position="23"/>
    </location>
</feature>
<evidence type="ECO:0000313" key="3">
    <source>
        <dbReference type="Proteomes" id="UP000007113"/>
    </source>
</evidence>
<name>G8P1E3_GRAMM</name>
<dbReference type="eggNOG" id="COG2067">
    <property type="taxonomic scope" value="Bacteria"/>
</dbReference>
<reference evidence="2 3" key="1">
    <citation type="submission" date="2011-11" db="EMBL/GenBank/DDBJ databases">
        <title>Complete sequence of Granulicella mallensis MP5ACTX8.</title>
        <authorList>
            <consortium name="US DOE Joint Genome Institute"/>
            <person name="Lucas S."/>
            <person name="Copeland A."/>
            <person name="Lapidus A."/>
            <person name="Cheng J.-F."/>
            <person name="Goodwin L."/>
            <person name="Pitluck S."/>
            <person name="Peters L."/>
            <person name="Lu M."/>
            <person name="Detter J.C."/>
            <person name="Han C."/>
            <person name="Tapia R."/>
            <person name="Land M."/>
            <person name="Hauser L."/>
            <person name="Kyrpides N."/>
            <person name="Ivanova N."/>
            <person name="Mikhailova N."/>
            <person name="Pagani I."/>
            <person name="Rawat S."/>
            <person name="Mannisto M."/>
            <person name="Haggblom M."/>
            <person name="Woyke T."/>
        </authorList>
    </citation>
    <scope>NUCLEOTIDE SEQUENCE [LARGE SCALE GENOMIC DNA]</scope>
    <source>
        <strain evidence="3">ATCC BAA-1857 / DSM 23137 / MP5ACTX8</strain>
    </source>
</reference>
<sequence length="454" mass="50614">MSAQEQPAPLPESPSSKQAQAAPQSFWGRLDQFYIEDWHGTAPESPAPPRRGLPSPLSSPPFPNSDWSYGGSPVIGEADTNSYPLMTAINGAQSRTKVYGWISPSVNASTSAHGNVPEVDDAYANRIELNQAVLYVERLPNSVQREHVDVGYHLTALYGTDYRFTTNKGYLSSQWIDHNHQYGFDPVLEYLDVYVPKVALGMNIRVGRYISVPGIEAQLTPNNYMFSHSLLYSVDPFTDTGVLATVQLTSQWLVQAGITGGHDIALWAKGSHPSATVCASYTTASTNDNFYLCANGINDGKYAFNNLQQYDGTWYHRFSKTWHTATEAYVMYQRDVPSVGGSIVPEPNTNGATCRPGLQTCFAPEYAVVNYVNKQLSAHDFISFRSDFLNDKKGQRTGVNTKYTENTLLLSHWIGSTIQIRPEIRFDHAWDRDAYDRGTRQSQFTVASDLIFHF</sequence>
<accession>G8P1E3</accession>
<organism evidence="2 3">
    <name type="scientific">Granulicella mallensis (strain ATCC BAA-1857 / DSM 23137 / MP5ACTX8)</name>
    <dbReference type="NCBI Taxonomy" id="682795"/>
    <lineage>
        <taxon>Bacteria</taxon>
        <taxon>Pseudomonadati</taxon>
        <taxon>Acidobacteriota</taxon>
        <taxon>Terriglobia</taxon>
        <taxon>Terriglobales</taxon>
        <taxon>Acidobacteriaceae</taxon>
        <taxon>Granulicella</taxon>
    </lineage>
</organism>
<evidence type="ECO:0000256" key="1">
    <source>
        <dbReference type="SAM" id="MobiDB-lite"/>
    </source>
</evidence>
<gene>
    <name evidence="2" type="ordered locus">AciX8_0327</name>
</gene>
<proteinExistence type="predicted"/>
<dbReference type="AlphaFoldDB" id="G8P1E3"/>
<feature type="region of interest" description="Disordered" evidence="1">
    <location>
        <begin position="37"/>
        <end position="70"/>
    </location>
</feature>
<feature type="compositionally biased region" description="Polar residues" evidence="1">
    <location>
        <begin position="13"/>
        <end position="23"/>
    </location>
</feature>
<dbReference type="KEGG" id="gma:AciX8_0327"/>
<dbReference type="Proteomes" id="UP000007113">
    <property type="component" value="Chromosome"/>
</dbReference>